<name>A0A679GC01_9GAMM</name>
<reference evidence="1 2" key="1">
    <citation type="journal article" date="2020" name="Microbiol. Resour. Announc.">
        <title>Complete genome sequence of Pseudomonas otitidis strain MrB4, isolated from Lake Biwa in Japan.</title>
        <authorList>
            <person name="Miyazaki K."/>
            <person name="Hase E."/>
            <person name="Maruya T."/>
        </authorList>
    </citation>
    <scope>NUCLEOTIDE SEQUENCE [LARGE SCALE GENOMIC DNA]</scope>
    <source>
        <strain evidence="1 2">MrB4</strain>
    </source>
</reference>
<accession>A0A679GC01</accession>
<evidence type="ECO:0000313" key="1">
    <source>
        <dbReference type="EMBL" id="BCA28381.1"/>
    </source>
</evidence>
<organism evidence="1 2">
    <name type="scientific">Metapseudomonas otitidis</name>
    <dbReference type="NCBI Taxonomy" id="319939"/>
    <lineage>
        <taxon>Bacteria</taxon>
        <taxon>Pseudomonadati</taxon>
        <taxon>Pseudomonadota</taxon>
        <taxon>Gammaproteobacteria</taxon>
        <taxon>Pseudomonadales</taxon>
        <taxon>Pseudomonadaceae</taxon>
        <taxon>Metapseudomonas</taxon>
    </lineage>
</organism>
<sequence>MQPARLDLPVIPGATLNQPLLLMQPVYQYRPITGLAGTAPVRLQVPAHGLPGDWPVWCEGVPNWPDLNQDKLRSPGRLAHMVDADTLEFNDLSGQGRTAASGLLVYRLPVDLAGCEIRAEIRGEGAAPILLTQGNGGVLLQGLGQVLLILTAAQTAAITWARGEWDLTITHPDGTVNRWVAGPVLVNSGGGCAHGC</sequence>
<dbReference type="KEGG" id="poj:PtoMrB4_23580"/>
<dbReference type="GeneID" id="57397578"/>
<dbReference type="AlphaFoldDB" id="A0A679GC01"/>
<dbReference type="EMBL" id="AP022642">
    <property type="protein sequence ID" value="BCA28381.1"/>
    <property type="molecule type" value="Genomic_DNA"/>
</dbReference>
<gene>
    <name evidence="1" type="ORF">PtoMrB4_23580</name>
</gene>
<dbReference type="Proteomes" id="UP000501237">
    <property type="component" value="Chromosome"/>
</dbReference>
<evidence type="ECO:0000313" key="2">
    <source>
        <dbReference type="Proteomes" id="UP000501237"/>
    </source>
</evidence>
<protein>
    <submittedName>
        <fullName evidence="1">Uncharacterized protein</fullName>
    </submittedName>
</protein>
<proteinExistence type="predicted"/>
<dbReference type="RefSeq" id="WP_172433370.1">
    <property type="nucleotide sequence ID" value="NZ_AP022642.1"/>
</dbReference>